<sequence length="82" mass="9355">MRGGGRSAPHGRLLRPHAKPHRRPLRLRSLPPSCVGSGHHARRRRPLSGSRDMGTSWDPYRTMILTDPNKWARPTRMCGLRI</sequence>
<feature type="region of interest" description="Disordered" evidence="1">
    <location>
        <begin position="1"/>
        <end position="58"/>
    </location>
</feature>
<protein>
    <submittedName>
        <fullName evidence="2">Uncharacterized protein</fullName>
    </submittedName>
</protein>
<accession>A0A4U6SVW3</accession>
<name>A0A4U6SVW3_SETVI</name>
<dbReference type="EMBL" id="CM016560">
    <property type="protein sequence ID" value="TKV92920.1"/>
    <property type="molecule type" value="Genomic_DNA"/>
</dbReference>
<proteinExistence type="predicted"/>
<feature type="compositionally biased region" description="Basic residues" evidence="1">
    <location>
        <begin position="12"/>
        <end position="26"/>
    </location>
</feature>
<reference evidence="2" key="1">
    <citation type="submission" date="2019-03" db="EMBL/GenBank/DDBJ databases">
        <title>WGS assembly of Setaria viridis.</title>
        <authorList>
            <person name="Huang P."/>
            <person name="Jenkins J."/>
            <person name="Grimwood J."/>
            <person name="Barry K."/>
            <person name="Healey A."/>
            <person name="Mamidi S."/>
            <person name="Sreedasyam A."/>
            <person name="Shu S."/>
            <person name="Feldman M."/>
            <person name="Wu J."/>
            <person name="Yu Y."/>
            <person name="Chen C."/>
            <person name="Johnson J."/>
            <person name="Rokhsar D."/>
            <person name="Baxter I."/>
            <person name="Schmutz J."/>
            <person name="Brutnell T."/>
            <person name="Kellogg E."/>
        </authorList>
    </citation>
    <scope>NUCLEOTIDE SEQUENCE [LARGE SCALE GENOMIC DNA]</scope>
</reference>
<dbReference type="Gramene" id="TKV92920">
    <property type="protein sequence ID" value="TKV92920"/>
    <property type="gene ID" value="SEVIR_9G192900v2"/>
</dbReference>
<evidence type="ECO:0000256" key="1">
    <source>
        <dbReference type="SAM" id="MobiDB-lite"/>
    </source>
</evidence>
<gene>
    <name evidence="2" type="ORF">SEVIR_9G192900v2</name>
</gene>
<dbReference type="AlphaFoldDB" id="A0A4U6SVW3"/>
<evidence type="ECO:0000313" key="3">
    <source>
        <dbReference type="Proteomes" id="UP000298652"/>
    </source>
</evidence>
<keyword evidence="3" id="KW-1185">Reference proteome</keyword>
<dbReference type="Proteomes" id="UP000298652">
    <property type="component" value="Chromosome 9"/>
</dbReference>
<organism evidence="2 3">
    <name type="scientific">Setaria viridis</name>
    <name type="common">Green bristlegrass</name>
    <name type="synonym">Setaria italica subsp. viridis</name>
    <dbReference type="NCBI Taxonomy" id="4556"/>
    <lineage>
        <taxon>Eukaryota</taxon>
        <taxon>Viridiplantae</taxon>
        <taxon>Streptophyta</taxon>
        <taxon>Embryophyta</taxon>
        <taxon>Tracheophyta</taxon>
        <taxon>Spermatophyta</taxon>
        <taxon>Magnoliopsida</taxon>
        <taxon>Liliopsida</taxon>
        <taxon>Poales</taxon>
        <taxon>Poaceae</taxon>
        <taxon>PACMAD clade</taxon>
        <taxon>Panicoideae</taxon>
        <taxon>Panicodae</taxon>
        <taxon>Paniceae</taxon>
        <taxon>Cenchrinae</taxon>
        <taxon>Setaria</taxon>
    </lineage>
</organism>
<evidence type="ECO:0000313" key="2">
    <source>
        <dbReference type="EMBL" id="TKV92920.1"/>
    </source>
</evidence>